<keyword evidence="2" id="KW-0812">Transmembrane</keyword>
<feature type="transmembrane region" description="Helical" evidence="2">
    <location>
        <begin position="60"/>
        <end position="84"/>
    </location>
</feature>
<name>A0ABQ3YAX5_9ACTN</name>
<gene>
    <name evidence="3" type="ORF">Ade02nite_57940</name>
</gene>
<feature type="region of interest" description="Disordered" evidence="1">
    <location>
        <begin position="177"/>
        <end position="205"/>
    </location>
</feature>
<reference evidence="3 4" key="1">
    <citation type="submission" date="2021-01" db="EMBL/GenBank/DDBJ databases">
        <title>Whole genome shotgun sequence of Actinoplanes deccanensis NBRC 13994.</title>
        <authorList>
            <person name="Komaki H."/>
            <person name="Tamura T."/>
        </authorList>
    </citation>
    <scope>NUCLEOTIDE SEQUENCE [LARGE SCALE GENOMIC DNA]</scope>
    <source>
        <strain evidence="3 4">NBRC 13994</strain>
    </source>
</reference>
<evidence type="ECO:0000313" key="3">
    <source>
        <dbReference type="EMBL" id="GID77153.1"/>
    </source>
</evidence>
<dbReference type="EMBL" id="BOMI01000115">
    <property type="protein sequence ID" value="GID77153.1"/>
    <property type="molecule type" value="Genomic_DNA"/>
</dbReference>
<keyword evidence="4" id="KW-1185">Reference proteome</keyword>
<accession>A0ABQ3YAX5</accession>
<keyword evidence="2" id="KW-1133">Transmembrane helix</keyword>
<dbReference type="RefSeq" id="WP_344298603.1">
    <property type="nucleotide sequence ID" value="NZ_BAAABO010000002.1"/>
</dbReference>
<feature type="transmembrane region" description="Helical" evidence="2">
    <location>
        <begin position="21"/>
        <end position="48"/>
    </location>
</feature>
<feature type="transmembrane region" description="Helical" evidence="2">
    <location>
        <begin position="119"/>
        <end position="138"/>
    </location>
</feature>
<evidence type="ECO:0000256" key="1">
    <source>
        <dbReference type="SAM" id="MobiDB-lite"/>
    </source>
</evidence>
<keyword evidence="2" id="KW-0472">Membrane</keyword>
<sequence length="228" mass="24568">MMVDVIEVNELPEARRRIDPVMAAAVTVSVDAALFVVVAVAGVPFLMFVFADESGTWQRLWPYVGTWVIACVSGAGTTAAAFVLARSSTRFARLAGATAALGAGVAGVLVSLLMWHTEIVLLAAVFGLANLLAAYAFLTAKDPSFAPFEPAPLPQQAFPTDFAPAFDEADELYRRPAPATASQTKMTIDLQVHPRPRPDRRRPRAQAALHTLRGVQLPPRARRTHPAR</sequence>
<dbReference type="Proteomes" id="UP000609879">
    <property type="component" value="Unassembled WGS sequence"/>
</dbReference>
<feature type="transmembrane region" description="Helical" evidence="2">
    <location>
        <begin position="91"/>
        <end position="113"/>
    </location>
</feature>
<feature type="compositionally biased region" description="Basic residues" evidence="1">
    <location>
        <begin position="194"/>
        <end position="204"/>
    </location>
</feature>
<comment type="caution">
    <text evidence="3">The sequence shown here is derived from an EMBL/GenBank/DDBJ whole genome shotgun (WGS) entry which is preliminary data.</text>
</comment>
<evidence type="ECO:0000256" key="2">
    <source>
        <dbReference type="SAM" id="Phobius"/>
    </source>
</evidence>
<protein>
    <submittedName>
        <fullName evidence="3">Uncharacterized protein</fullName>
    </submittedName>
</protein>
<proteinExistence type="predicted"/>
<organism evidence="3 4">
    <name type="scientific">Paractinoplanes deccanensis</name>
    <dbReference type="NCBI Taxonomy" id="113561"/>
    <lineage>
        <taxon>Bacteria</taxon>
        <taxon>Bacillati</taxon>
        <taxon>Actinomycetota</taxon>
        <taxon>Actinomycetes</taxon>
        <taxon>Micromonosporales</taxon>
        <taxon>Micromonosporaceae</taxon>
        <taxon>Paractinoplanes</taxon>
    </lineage>
</organism>
<evidence type="ECO:0000313" key="4">
    <source>
        <dbReference type="Proteomes" id="UP000609879"/>
    </source>
</evidence>